<organism evidence="2">
    <name type="scientific">marine sediment metagenome</name>
    <dbReference type="NCBI Taxonomy" id="412755"/>
    <lineage>
        <taxon>unclassified sequences</taxon>
        <taxon>metagenomes</taxon>
        <taxon>ecological metagenomes</taxon>
    </lineage>
</organism>
<dbReference type="PANTHER" id="PTHR12526">
    <property type="entry name" value="GLYCOSYLTRANSFERASE"/>
    <property type="match status" value="1"/>
</dbReference>
<feature type="non-terminal residue" evidence="2">
    <location>
        <position position="1"/>
    </location>
</feature>
<evidence type="ECO:0000259" key="1">
    <source>
        <dbReference type="Pfam" id="PF00534"/>
    </source>
</evidence>
<feature type="domain" description="Glycosyl transferase family 1" evidence="1">
    <location>
        <begin position="1"/>
        <end position="139"/>
    </location>
</feature>
<name>X0TI26_9ZZZZ</name>
<dbReference type="GO" id="GO:0016757">
    <property type="term" value="F:glycosyltransferase activity"/>
    <property type="evidence" value="ECO:0007669"/>
    <property type="project" value="InterPro"/>
</dbReference>
<dbReference type="SUPFAM" id="SSF53756">
    <property type="entry name" value="UDP-Glycosyltransferase/glycogen phosphorylase"/>
    <property type="match status" value="1"/>
</dbReference>
<dbReference type="InterPro" id="IPR001296">
    <property type="entry name" value="Glyco_trans_1"/>
</dbReference>
<dbReference type="CDD" id="cd03801">
    <property type="entry name" value="GT4_PimA-like"/>
    <property type="match status" value="1"/>
</dbReference>
<accession>X0TI26</accession>
<dbReference type="Gene3D" id="3.40.50.2000">
    <property type="entry name" value="Glycogen Phosphorylase B"/>
    <property type="match status" value="2"/>
</dbReference>
<dbReference type="AlphaFoldDB" id="X0TI26"/>
<comment type="caution">
    <text evidence="2">The sequence shown here is derived from an EMBL/GenBank/DDBJ whole genome shotgun (WGS) entry which is preliminary data.</text>
</comment>
<protein>
    <recommendedName>
        <fullName evidence="1">Glycosyl transferase family 1 domain-containing protein</fullName>
    </recommendedName>
</protein>
<dbReference type="EMBL" id="BARS01016394">
    <property type="protein sequence ID" value="GAF86936.1"/>
    <property type="molecule type" value="Genomic_DNA"/>
</dbReference>
<reference evidence="2" key="1">
    <citation type="journal article" date="2014" name="Front. Microbiol.">
        <title>High frequency of phylogenetically diverse reductive dehalogenase-homologous genes in deep subseafloor sedimentary metagenomes.</title>
        <authorList>
            <person name="Kawai M."/>
            <person name="Futagami T."/>
            <person name="Toyoda A."/>
            <person name="Takaki Y."/>
            <person name="Nishi S."/>
            <person name="Hori S."/>
            <person name="Arai W."/>
            <person name="Tsubouchi T."/>
            <person name="Morono Y."/>
            <person name="Uchiyama I."/>
            <person name="Ito T."/>
            <person name="Fujiyama A."/>
            <person name="Inagaki F."/>
            <person name="Takami H."/>
        </authorList>
    </citation>
    <scope>NUCLEOTIDE SEQUENCE</scope>
    <source>
        <strain evidence="2">Expedition CK06-06</strain>
    </source>
</reference>
<gene>
    <name evidence="2" type="ORF">S01H1_26985</name>
</gene>
<evidence type="ECO:0000313" key="2">
    <source>
        <dbReference type="EMBL" id="GAF86936.1"/>
    </source>
</evidence>
<dbReference type="PANTHER" id="PTHR12526:SF625">
    <property type="entry name" value="PHOSPHATIDYLINOSITOL GLYCAN-CLASS A"/>
    <property type="match status" value="1"/>
</dbReference>
<sequence length="162" mass="17608">DLLLECVPVLVRHHPSLKVAYVGTGDMGDSLQHRARALGVGHAVRFLGFRAGQELIDAFKSADIVCVPSRNEPFGIVILEAWAAGKPAVATRNGGPAEFLEHGRDGILTVDHPDSIGWGLGILLNDLERARRLGSNGRHKARTRFSWDHLAARTEETYGEVA</sequence>
<dbReference type="Pfam" id="PF00534">
    <property type="entry name" value="Glycos_transf_1"/>
    <property type="match status" value="1"/>
</dbReference>
<proteinExistence type="predicted"/>